<dbReference type="AlphaFoldDB" id="A0A286U4K8"/>
<evidence type="ECO:0000256" key="1">
    <source>
        <dbReference type="ARBA" id="ARBA00022884"/>
    </source>
</evidence>
<feature type="compositionally biased region" description="Gly residues" evidence="2">
    <location>
        <begin position="119"/>
        <end position="144"/>
    </location>
</feature>
<evidence type="ECO:0000313" key="5">
    <source>
        <dbReference type="Proteomes" id="UP000218542"/>
    </source>
</evidence>
<dbReference type="Proteomes" id="UP000218542">
    <property type="component" value="Unassembled WGS sequence"/>
</dbReference>
<dbReference type="Pfam" id="PF00076">
    <property type="entry name" value="RRM_1"/>
    <property type="match status" value="1"/>
</dbReference>
<protein>
    <submittedName>
        <fullName evidence="4">RNA-binding protein</fullName>
    </submittedName>
</protein>
<dbReference type="Gene3D" id="3.30.70.330">
    <property type="match status" value="1"/>
</dbReference>
<dbReference type="GO" id="GO:0003723">
    <property type="term" value="F:RNA binding"/>
    <property type="evidence" value="ECO:0007669"/>
    <property type="project" value="UniProtKB-KW"/>
</dbReference>
<dbReference type="InterPro" id="IPR012677">
    <property type="entry name" value="Nucleotide-bd_a/b_plait_sf"/>
</dbReference>
<dbReference type="InterPro" id="IPR000504">
    <property type="entry name" value="RRM_dom"/>
</dbReference>
<organism evidence="4 5">
    <name type="scientific">Candidatus Scalindua japonica</name>
    <dbReference type="NCBI Taxonomy" id="1284222"/>
    <lineage>
        <taxon>Bacteria</taxon>
        <taxon>Pseudomonadati</taxon>
        <taxon>Planctomycetota</taxon>
        <taxon>Candidatus Brocadiia</taxon>
        <taxon>Candidatus Brocadiales</taxon>
        <taxon>Candidatus Scalinduaceae</taxon>
        <taxon>Candidatus Scalindua</taxon>
    </lineage>
</organism>
<dbReference type="PROSITE" id="PS50102">
    <property type="entry name" value="RRM"/>
    <property type="match status" value="1"/>
</dbReference>
<comment type="caution">
    <text evidence="4">The sequence shown here is derived from an EMBL/GenBank/DDBJ whole genome shotgun (WGS) entry which is preliminary data.</text>
</comment>
<evidence type="ECO:0000313" key="4">
    <source>
        <dbReference type="EMBL" id="GAX63080.1"/>
    </source>
</evidence>
<evidence type="ECO:0000259" key="3">
    <source>
        <dbReference type="PROSITE" id="PS50102"/>
    </source>
</evidence>
<dbReference type="EMBL" id="BAOS01000047">
    <property type="protein sequence ID" value="GAX63080.1"/>
    <property type="molecule type" value="Genomic_DNA"/>
</dbReference>
<gene>
    <name evidence="4" type="ORF">SCALIN_C47_0051</name>
</gene>
<keyword evidence="1" id="KW-0694">RNA-binding</keyword>
<feature type="domain" description="RRM" evidence="3">
    <location>
        <begin position="1"/>
        <end position="79"/>
    </location>
</feature>
<dbReference type="SUPFAM" id="SSF54928">
    <property type="entry name" value="RNA-binding domain, RBD"/>
    <property type="match status" value="1"/>
</dbReference>
<reference evidence="5" key="1">
    <citation type="journal article" date="2017" name="Environ. Microbiol. Rep.">
        <title>Genetic Diversity of Marine Anaerobic Ammonium-Oxidizing Bacteria as Revealed by Genomic and Proteomic Analyses of 'Candidatus Scalindua japonica'.</title>
        <authorList>
            <person name="Oshiki M."/>
            <person name="Mizuto K."/>
            <person name="Kimura Z."/>
            <person name="Kindaichi T."/>
            <person name="Satoh H."/>
            <person name="Okabe S."/>
        </authorList>
    </citation>
    <scope>NUCLEOTIDE SEQUENCE [LARGE SCALE GENOMIC DNA]</scope>
    <source>
        <strain evidence="5">husup-a2</strain>
    </source>
</reference>
<dbReference type="InterPro" id="IPR052462">
    <property type="entry name" value="SLIRP/GR-RBP-like"/>
</dbReference>
<feature type="compositionally biased region" description="Gly residues" evidence="2">
    <location>
        <begin position="87"/>
        <end position="105"/>
    </location>
</feature>
<evidence type="ECO:0000256" key="2">
    <source>
        <dbReference type="SAM" id="MobiDB-lite"/>
    </source>
</evidence>
<dbReference type="PANTHER" id="PTHR48027">
    <property type="entry name" value="HETEROGENEOUS NUCLEAR RIBONUCLEOPROTEIN 87F-RELATED"/>
    <property type="match status" value="1"/>
</dbReference>
<dbReference type="SMART" id="SM00360">
    <property type="entry name" value="RRM"/>
    <property type="match status" value="1"/>
</dbReference>
<accession>A0A286U4K8</accession>
<dbReference type="InterPro" id="IPR035979">
    <property type="entry name" value="RBD_domain_sf"/>
</dbReference>
<keyword evidence="5" id="KW-1185">Reference proteome</keyword>
<dbReference type="RefSeq" id="WP_096896476.1">
    <property type="nucleotide sequence ID" value="NZ_BAOS01000047.1"/>
</dbReference>
<feature type="region of interest" description="Disordered" evidence="2">
    <location>
        <begin position="75"/>
        <end position="144"/>
    </location>
</feature>
<proteinExistence type="predicted"/>
<sequence>MKIYVGNMSYDTTEEDLHLACKKFGKVISATIVKDKFSGQAKGFAFVEMSSKAEGQAAIDGLNGKELKGRELNVNEARPRTENFRGGNTGGYGGGGGYGGHGGSDSGKREFGGSRKSYGGKGGSGGGGKKGFSGGAGRGGGRGR</sequence>
<name>A0A286U4K8_9BACT</name>